<evidence type="ECO:0000259" key="9">
    <source>
        <dbReference type="Pfam" id="PF00986"/>
    </source>
</evidence>
<protein>
    <recommendedName>
        <fullName evidence="3">DNA topoisomerase (ATP-hydrolyzing)</fullName>
        <ecNumber evidence="3">5.6.2.2</ecNumber>
    </recommendedName>
</protein>
<dbReference type="PANTHER" id="PTHR45866:SF1">
    <property type="entry name" value="DNA GYRASE SUBUNIT B, MITOCHONDRIAL"/>
    <property type="match status" value="1"/>
</dbReference>
<dbReference type="EC" id="5.6.2.2" evidence="3"/>
<evidence type="ECO:0000313" key="10">
    <source>
        <dbReference type="EMBL" id="PIT87336.1"/>
    </source>
</evidence>
<feature type="domain" description="DNA gyrase B subunit C-terminal" evidence="9">
    <location>
        <begin position="1"/>
        <end position="49"/>
    </location>
</feature>
<name>A0A2M6W3G6_9BACT</name>
<dbReference type="SUPFAM" id="SSF56719">
    <property type="entry name" value="Type II DNA topoisomerase"/>
    <property type="match status" value="1"/>
</dbReference>
<evidence type="ECO:0000256" key="6">
    <source>
        <dbReference type="ARBA" id="ARBA00023029"/>
    </source>
</evidence>
<comment type="caution">
    <text evidence="10">The sequence shown here is derived from an EMBL/GenBank/DDBJ whole genome shotgun (WGS) entry which is preliminary data.</text>
</comment>
<evidence type="ECO:0000256" key="3">
    <source>
        <dbReference type="ARBA" id="ARBA00012895"/>
    </source>
</evidence>
<evidence type="ECO:0000256" key="7">
    <source>
        <dbReference type="ARBA" id="ARBA00023125"/>
    </source>
</evidence>
<dbReference type="Proteomes" id="UP000231183">
    <property type="component" value="Unassembled WGS sequence"/>
</dbReference>
<dbReference type="PANTHER" id="PTHR45866">
    <property type="entry name" value="DNA GYRASE/TOPOISOMERASE SUBUNIT B"/>
    <property type="match status" value="1"/>
</dbReference>
<evidence type="ECO:0000256" key="1">
    <source>
        <dbReference type="ARBA" id="ARBA00000185"/>
    </source>
</evidence>
<keyword evidence="7" id="KW-0238">DNA-binding</keyword>
<accession>A0A2M6W3G6</accession>
<evidence type="ECO:0000313" key="11">
    <source>
        <dbReference type="Proteomes" id="UP000231183"/>
    </source>
</evidence>
<gene>
    <name evidence="10" type="ORF">COU31_03470</name>
</gene>
<keyword evidence="6" id="KW-0799">Topoisomerase</keyword>
<dbReference type="InterPro" id="IPR000565">
    <property type="entry name" value="Topo_IIA_B"/>
</dbReference>
<dbReference type="GO" id="GO:0003918">
    <property type="term" value="F:DNA topoisomerase type II (double strand cut, ATP-hydrolyzing) activity"/>
    <property type="evidence" value="ECO:0007669"/>
    <property type="project" value="UniProtKB-EC"/>
</dbReference>
<dbReference type="InterPro" id="IPR002288">
    <property type="entry name" value="DNA_gyrase_B_C"/>
</dbReference>
<dbReference type="InterPro" id="IPR013759">
    <property type="entry name" value="Topo_IIA_B_C"/>
</dbReference>
<evidence type="ECO:0000256" key="8">
    <source>
        <dbReference type="ARBA" id="ARBA00023235"/>
    </source>
</evidence>
<keyword evidence="8" id="KW-0413">Isomerase</keyword>
<comment type="catalytic activity">
    <reaction evidence="1">
        <text>ATP-dependent breakage, passage and rejoining of double-stranded DNA.</text>
        <dbReference type="EC" id="5.6.2.2"/>
    </reaction>
</comment>
<dbReference type="Gene3D" id="3.40.50.670">
    <property type="match status" value="1"/>
</dbReference>
<sequence length="60" mass="7042">MDPEQLWNTTMDPEQRKMKRVTLVDAEIANQTFEILMGDEVAPRKKFIQTHAKQVQNLDI</sequence>
<reference evidence="11" key="1">
    <citation type="submission" date="2017-09" db="EMBL/GenBank/DDBJ databases">
        <title>Depth-based differentiation of microbial function through sediment-hosted aquifers and enrichment of novel symbionts in the deep terrestrial subsurface.</title>
        <authorList>
            <person name="Probst A.J."/>
            <person name="Ladd B."/>
            <person name="Jarett J.K."/>
            <person name="Geller-Mcgrath D.E."/>
            <person name="Sieber C.M.K."/>
            <person name="Emerson J.B."/>
            <person name="Anantharaman K."/>
            <person name="Thomas B.C."/>
            <person name="Malmstrom R."/>
            <person name="Stieglmeier M."/>
            <person name="Klingl A."/>
            <person name="Woyke T."/>
            <person name="Ryan C.M."/>
            <person name="Banfield J.F."/>
        </authorList>
    </citation>
    <scope>NUCLEOTIDE SEQUENCE [LARGE SCALE GENOMIC DNA]</scope>
</reference>
<dbReference type="EMBL" id="PFBX01000037">
    <property type="protein sequence ID" value="PIT87336.1"/>
    <property type="molecule type" value="Genomic_DNA"/>
</dbReference>
<evidence type="ECO:0000256" key="5">
    <source>
        <dbReference type="ARBA" id="ARBA00022840"/>
    </source>
</evidence>
<comment type="similarity">
    <text evidence="2">Belongs to the type II topoisomerase GyrB family.</text>
</comment>
<organism evidence="10 11">
    <name type="scientific">Candidatus Magasanikbacteria bacterium CG10_big_fil_rev_8_21_14_0_10_40_10</name>
    <dbReference type="NCBI Taxonomy" id="1974648"/>
    <lineage>
        <taxon>Bacteria</taxon>
        <taxon>Candidatus Magasanikiibacteriota</taxon>
    </lineage>
</organism>
<dbReference type="GO" id="GO:0006265">
    <property type="term" value="P:DNA topological change"/>
    <property type="evidence" value="ECO:0007669"/>
    <property type="project" value="InterPro"/>
</dbReference>
<dbReference type="GO" id="GO:0005524">
    <property type="term" value="F:ATP binding"/>
    <property type="evidence" value="ECO:0007669"/>
    <property type="project" value="UniProtKB-KW"/>
</dbReference>
<dbReference type="PRINTS" id="PR01159">
    <property type="entry name" value="DNAGYRASEB"/>
</dbReference>
<dbReference type="Pfam" id="PF00986">
    <property type="entry name" value="DNA_gyraseB_C"/>
    <property type="match status" value="1"/>
</dbReference>
<evidence type="ECO:0000256" key="4">
    <source>
        <dbReference type="ARBA" id="ARBA00022741"/>
    </source>
</evidence>
<dbReference type="GO" id="GO:0003677">
    <property type="term" value="F:DNA binding"/>
    <property type="evidence" value="ECO:0007669"/>
    <property type="project" value="UniProtKB-KW"/>
</dbReference>
<evidence type="ECO:0000256" key="2">
    <source>
        <dbReference type="ARBA" id="ARBA00010708"/>
    </source>
</evidence>
<keyword evidence="5" id="KW-0067">ATP-binding</keyword>
<keyword evidence="4" id="KW-0547">Nucleotide-binding</keyword>
<dbReference type="InterPro" id="IPR013760">
    <property type="entry name" value="Topo_IIA-like_dom_sf"/>
</dbReference>
<dbReference type="AlphaFoldDB" id="A0A2M6W3G6"/>
<proteinExistence type="inferred from homology"/>